<organism evidence="1 2">
    <name type="scientific">Halococcus hamelinensis 100A6</name>
    <dbReference type="NCBI Taxonomy" id="1132509"/>
    <lineage>
        <taxon>Archaea</taxon>
        <taxon>Methanobacteriati</taxon>
        <taxon>Methanobacteriota</taxon>
        <taxon>Stenosarchaea group</taxon>
        <taxon>Halobacteria</taxon>
        <taxon>Halobacteriales</taxon>
        <taxon>Halococcaceae</taxon>
        <taxon>Halococcus</taxon>
    </lineage>
</organism>
<protein>
    <submittedName>
        <fullName evidence="1">Uncharacterized protein</fullName>
    </submittedName>
</protein>
<comment type="caution">
    <text evidence="1">The sequence shown here is derived from an EMBL/GenBank/DDBJ whole genome shotgun (WGS) entry which is preliminary data.</text>
</comment>
<name>M0M894_9EURY</name>
<dbReference type="PATRIC" id="fig|1132509.6.peg.117"/>
<evidence type="ECO:0000313" key="2">
    <source>
        <dbReference type="Proteomes" id="UP000011566"/>
    </source>
</evidence>
<proteinExistence type="predicted"/>
<dbReference type="EMBL" id="AOMB01000003">
    <property type="protein sequence ID" value="EMA42022.1"/>
    <property type="molecule type" value="Genomic_DNA"/>
</dbReference>
<dbReference type="AlphaFoldDB" id="M0M894"/>
<reference evidence="1 2" key="1">
    <citation type="journal article" date="2014" name="PLoS Genet.">
        <title>Phylogenetically driven sequencing of extremely halophilic archaea reveals strategies for static and dynamic osmo-response.</title>
        <authorList>
            <person name="Becker E.A."/>
            <person name="Seitzer P.M."/>
            <person name="Tritt A."/>
            <person name="Larsen D."/>
            <person name="Krusor M."/>
            <person name="Yao A.I."/>
            <person name="Wu D."/>
            <person name="Madern D."/>
            <person name="Eisen J.A."/>
            <person name="Darling A.E."/>
            <person name="Facciotti M.T."/>
        </authorList>
    </citation>
    <scope>NUCLEOTIDE SEQUENCE [LARGE SCALE GENOMIC DNA]</scope>
    <source>
        <strain evidence="1 2">100A6</strain>
    </source>
</reference>
<sequence length="261" mass="28919">MDDFPTYVGMITTLSSGYGLGINSWLVEMAVRFATGGGRYSADDLTLIACGVEGFVLRAPDGDFLFTTKTVHEPDHDDYEPPRADVGPISIEEETEHVIEGMTTLLADAETYLDLRATSYEGRSSTSHRIAFEGSDEQYIRVSGTDAGSYSRITTEPADVLGDHEIDTAHGEHYECSLDELEYEVGEDLRDGICVGYSVAFHDPRESRRASMSGRVKARINYHYLRLRDTTVTELDAGTSTETFAEFEPENKDYNPIGSHL</sequence>
<dbReference type="Proteomes" id="UP000011566">
    <property type="component" value="Unassembled WGS sequence"/>
</dbReference>
<keyword evidence="2" id="KW-1185">Reference proteome</keyword>
<gene>
    <name evidence="1" type="ORF">C447_00490</name>
</gene>
<dbReference type="RefSeq" id="WP_007689743.1">
    <property type="nucleotide sequence ID" value="NZ_AJRK01000420.1"/>
</dbReference>
<evidence type="ECO:0000313" key="1">
    <source>
        <dbReference type="EMBL" id="EMA42022.1"/>
    </source>
</evidence>
<accession>M0M894</accession>
<dbReference type="eggNOG" id="arCOG14544">
    <property type="taxonomic scope" value="Archaea"/>
</dbReference>